<proteinExistence type="predicted"/>
<organism evidence="1 2">
    <name type="scientific">Novosphingobium sediminis</name>
    <dbReference type="NCBI Taxonomy" id="707214"/>
    <lineage>
        <taxon>Bacteria</taxon>
        <taxon>Pseudomonadati</taxon>
        <taxon>Pseudomonadota</taxon>
        <taxon>Alphaproteobacteria</taxon>
        <taxon>Sphingomonadales</taxon>
        <taxon>Sphingomonadaceae</taxon>
        <taxon>Novosphingobium</taxon>
    </lineage>
</organism>
<dbReference type="Proteomes" id="UP000321464">
    <property type="component" value="Unassembled WGS sequence"/>
</dbReference>
<accession>A0A512AK03</accession>
<sequence length="215" mass="23395">MTTLFDLFASIALTLPGFPADGIVFAPIDDAAMQEDIWDAAGLPSGPPLLVNPQAAGPGGTAAGINPLGPDVWDQVRIEQRVIIRVTPRDAGRDAVAPQLLPLTPMQPIMQPMLPQTRPNAVRFRERKTGKCMPAMGIAAVQPITDGRLMFYMRDRRMIAAGLEKACSARDFYLGFYMSKTPDGQLCVGRDQIHSRAGTTCKLKDVREYVQVDGN</sequence>
<dbReference type="OrthoDB" id="7596012at2"/>
<gene>
    <name evidence="1" type="ORF">NSE01_18350</name>
</gene>
<dbReference type="AlphaFoldDB" id="A0A512AK03"/>
<name>A0A512AK03_9SPHN</name>
<evidence type="ECO:0000313" key="1">
    <source>
        <dbReference type="EMBL" id="GEO00003.1"/>
    </source>
</evidence>
<evidence type="ECO:0000313" key="2">
    <source>
        <dbReference type="Proteomes" id="UP000321464"/>
    </source>
</evidence>
<protein>
    <submittedName>
        <fullName evidence="1">Uncharacterized protein</fullName>
    </submittedName>
</protein>
<dbReference type="EMBL" id="BJYR01000012">
    <property type="protein sequence ID" value="GEO00003.1"/>
    <property type="molecule type" value="Genomic_DNA"/>
</dbReference>
<reference evidence="1 2" key="1">
    <citation type="submission" date="2019-07" db="EMBL/GenBank/DDBJ databases">
        <title>Whole genome shotgun sequence of Novosphingobium sediminis NBRC 106119.</title>
        <authorList>
            <person name="Hosoyama A."/>
            <person name="Uohara A."/>
            <person name="Ohji S."/>
            <person name="Ichikawa N."/>
        </authorList>
    </citation>
    <scope>NUCLEOTIDE SEQUENCE [LARGE SCALE GENOMIC DNA]</scope>
    <source>
        <strain evidence="1 2">NBRC 106119</strain>
    </source>
</reference>
<keyword evidence="2" id="KW-1185">Reference proteome</keyword>
<comment type="caution">
    <text evidence="1">The sequence shown here is derived from an EMBL/GenBank/DDBJ whole genome shotgun (WGS) entry which is preliminary data.</text>
</comment>
<dbReference type="RefSeq" id="WP_147159318.1">
    <property type="nucleotide sequence ID" value="NZ_BJYR01000012.1"/>
</dbReference>